<organism evidence="1 2">
    <name type="scientific">Aliivibrio finisterrensis</name>
    <dbReference type="NCBI Taxonomy" id="511998"/>
    <lineage>
        <taxon>Bacteria</taxon>
        <taxon>Pseudomonadati</taxon>
        <taxon>Pseudomonadota</taxon>
        <taxon>Gammaproteobacteria</taxon>
        <taxon>Vibrionales</taxon>
        <taxon>Vibrionaceae</taxon>
        <taxon>Aliivibrio</taxon>
    </lineage>
</organism>
<evidence type="ECO:0000313" key="2">
    <source>
        <dbReference type="Proteomes" id="UP000293465"/>
    </source>
</evidence>
<protein>
    <submittedName>
        <fullName evidence="1">Uncharacterized protein</fullName>
    </submittedName>
</protein>
<dbReference type="OrthoDB" id="5827825at2"/>
<sequence>MKKRIHSAYKGEIYGISFFTYFSDNYTDKTSHPLWLALTQVEIVTADLLEISLHKLQIPFERHDHLMIDKGIIDAKRWFTLPWKELVDTLTDWVEPYEKKYREWALEAEDHIEVFQLIADHETAIYQCWKAEQNGEPGIGYLSTFIQKYT</sequence>
<proteinExistence type="predicted"/>
<dbReference type="GeneID" id="56275313"/>
<evidence type="ECO:0000313" key="1">
    <source>
        <dbReference type="EMBL" id="RYU46353.1"/>
    </source>
</evidence>
<dbReference type="RefSeq" id="WP_130087119.1">
    <property type="nucleotide sequence ID" value="NZ_SEZJ01000007.1"/>
</dbReference>
<reference evidence="1 2" key="1">
    <citation type="submission" date="2019-02" db="EMBL/GenBank/DDBJ databases">
        <title>Genome sequences of Aliivibrio finisterrensis strains from farmed Atlantic salmon.</title>
        <authorList>
            <person name="Bowman J.P."/>
        </authorList>
    </citation>
    <scope>NUCLEOTIDE SEQUENCE [LARGE SCALE GENOMIC DNA]</scope>
    <source>
        <strain evidence="1 2">A32</strain>
    </source>
</reference>
<comment type="caution">
    <text evidence="1">The sequence shown here is derived from an EMBL/GenBank/DDBJ whole genome shotgun (WGS) entry which is preliminary data.</text>
</comment>
<name>A0A4Q5KJI9_9GAMM</name>
<gene>
    <name evidence="1" type="ORF">ERW49_09640</name>
</gene>
<dbReference type="Proteomes" id="UP000293465">
    <property type="component" value="Unassembled WGS sequence"/>
</dbReference>
<dbReference type="EMBL" id="SEZJ01000007">
    <property type="protein sequence ID" value="RYU46353.1"/>
    <property type="molecule type" value="Genomic_DNA"/>
</dbReference>
<dbReference type="AlphaFoldDB" id="A0A4Q5KJI9"/>
<accession>A0A4Q5KJI9</accession>